<evidence type="ECO:0000313" key="2">
    <source>
        <dbReference type="Proteomes" id="UP001627154"/>
    </source>
</evidence>
<organism evidence="1 2">
    <name type="scientific">Trichogramma kaykai</name>
    <dbReference type="NCBI Taxonomy" id="54128"/>
    <lineage>
        <taxon>Eukaryota</taxon>
        <taxon>Metazoa</taxon>
        <taxon>Ecdysozoa</taxon>
        <taxon>Arthropoda</taxon>
        <taxon>Hexapoda</taxon>
        <taxon>Insecta</taxon>
        <taxon>Pterygota</taxon>
        <taxon>Neoptera</taxon>
        <taxon>Endopterygota</taxon>
        <taxon>Hymenoptera</taxon>
        <taxon>Apocrita</taxon>
        <taxon>Proctotrupomorpha</taxon>
        <taxon>Chalcidoidea</taxon>
        <taxon>Trichogrammatidae</taxon>
        <taxon>Trichogramma</taxon>
    </lineage>
</organism>
<reference evidence="1 2" key="1">
    <citation type="journal article" date="2024" name="bioRxiv">
        <title>A reference genome for Trichogramma kaykai: A tiny desert-dwelling parasitoid wasp with competing sex-ratio distorters.</title>
        <authorList>
            <person name="Culotta J."/>
            <person name="Lindsey A.R."/>
        </authorList>
    </citation>
    <scope>NUCLEOTIDE SEQUENCE [LARGE SCALE GENOMIC DNA]</scope>
    <source>
        <strain evidence="1 2">KSX58</strain>
    </source>
</reference>
<keyword evidence="2" id="KW-1185">Reference proteome</keyword>
<name>A0ABD2W2B1_9HYME</name>
<dbReference type="Proteomes" id="UP001627154">
    <property type="component" value="Unassembled WGS sequence"/>
</dbReference>
<dbReference type="EMBL" id="JBJJXI010000141">
    <property type="protein sequence ID" value="KAL3386991.1"/>
    <property type="molecule type" value="Genomic_DNA"/>
</dbReference>
<proteinExistence type="predicted"/>
<evidence type="ECO:0000313" key="1">
    <source>
        <dbReference type="EMBL" id="KAL3386991.1"/>
    </source>
</evidence>
<sequence>MAFQPKRHNLAILSRMIESNTPNEKILRYMNCSPSTLFQYKKILRENLGGLVDLRENNGRQEALTVDEIQTPS</sequence>
<protein>
    <submittedName>
        <fullName evidence="1">Uncharacterized protein</fullName>
    </submittedName>
</protein>
<gene>
    <name evidence="1" type="ORF">TKK_017571</name>
</gene>
<dbReference type="AlphaFoldDB" id="A0ABD2W2B1"/>
<comment type="caution">
    <text evidence="1">The sequence shown here is derived from an EMBL/GenBank/DDBJ whole genome shotgun (WGS) entry which is preliminary data.</text>
</comment>
<accession>A0ABD2W2B1</accession>